<keyword evidence="3" id="KW-1185">Reference proteome</keyword>
<keyword evidence="1" id="KW-0472">Membrane</keyword>
<evidence type="ECO:0000313" key="3">
    <source>
        <dbReference type="Proteomes" id="UP000800235"/>
    </source>
</evidence>
<gene>
    <name evidence="2" type="ORF">EJ08DRAFT_735934</name>
</gene>
<accession>A0A9P4TVJ5</accession>
<evidence type="ECO:0000313" key="2">
    <source>
        <dbReference type="EMBL" id="KAF2427713.1"/>
    </source>
</evidence>
<dbReference type="EMBL" id="MU007058">
    <property type="protein sequence ID" value="KAF2427713.1"/>
    <property type="molecule type" value="Genomic_DNA"/>
</dbReference>
<sequence length="270" mass="30415">MASHSYYSNLPNHPSQADLSDISRASTPLKPLMLSPNKRADFDDDPLQEVRRVDETLKLRIRLLRVVSRILATILSLAVLVSISMTLHKFLTTQNIHKVVQTPTGPLNRTAWSRATKTWPTYMYFTIALSSFVLNFSSLVSYCFSVRASNITSTIASTFSMIIMAANIIVWGVAAGIYRYQKGVINESGKHDDLWGWTCSGAAKAIQETFKQEVPFDRYCDIQSAGWYAGLIQVGAMVLSMIIFFMAMRRMKIKKQARRSMSDRHVAPGY</sequence>
<evidence type="ECO:0008006" key="4">
    <source>
        <dbReference type="Google" id="ProtNLM"/>
    </source>
</evidence>
<feature type="transmembrane region" description="Helical" evidence="1">
    <location>
        <begin position="225"/>
        <end position="248"/>
    </location>
</feature>
<feature type="transmembrane region" description="Helical" evidence="1">
    <location>
        <begin position="156"/>
        <end position="178"/>
    </location>
</feature>
<name>A0A9P4TVJ5_9PEZI</name>
<keyword evidence="1" id="KW-1133">Transmembrane helix</keyword>
<dbReference type="PANTHER" id="PTHR42069:SF1">
    <property type="entry name" value="MARVEL DOMAIN-CONTAINING PROTEIN"/>
    <property type="match status" value="1"/>
</dbReference>
<feature type="transmembrane region" description="Helical" evidence="1">
    <location>
        <begin position="122"/>
        <end position="144"/>
    </location>
</feature>
<dbReference type="OrthoDB" id="5371583at2759"/>
<reference evidence="2" key="1">
    <citation type="journal article" date="2020" name="Stud. Mycol.">
        <title>101 Dothideomycetes genomes: a test case for predicting lifestyles and emergence of pathogens.</title>
        <authorList>
            <person name="Haridas S."/>
            <person name="Albert R."/>
            <person name="Binder M."/>
            <person name="Bloem J."/>
            <person name="Labutti K."/>
            <person name="Salamov A."/>
            <person name="Andreopoulos B."/>
            <person name="Baker S."/>
            <person name="Barry K."/>
            <person name="Bills G."/>
            <person name="Bluhm B."/>
            <person name="Cannon C."/>
            <person name="Castanera R."/>
            <person name="Culley D."/>
            <person name="Daum C."/>
            <person name="Ezra D."/>
            <person name="Gonzalez J."/>
            <person name="Henrissat B."/>
            <person name="Kuo A."/>
            <person name="Liang C."/>
            <person name="Lipzen A."/>
            <person name="Lutzoni F."/>
            <person name="Magnuson J."/>
            <person name="Mondo S."/>
            <person name="Nolan M."/>
            <person name="Ohm R."/>
            <person name="Pangilinan J."/>
            <person name="Park H.-J."/>
            <person name="Ramirez L."/>
            <person name="Alfaro M."/>
            <person name="Sun H."/>
            <person name="Tritt A."/>
            <person name="Yoshinaga Y."/>
            <person name="Zwiers L.-H."/>
            <person name="Turgeon B."/>
            <person name="Goodwin S."/>
            <person name="Spatafora J."/>
            <person name="Crous P."/>
            <person name="Grigoriev I."/>
        </authorList>
    </citation>
    <scope>NUCLEOTIDE SEQUENCE</scope>
    <source>
        <strain evidence="2">CBS 130266</strain>
    </source>
</reference>
<dbReference type="AlphaFoldDB" id="A0A9P4TVJ5"/>
<protein>
    <recommendedName>
        <fullName evidence="4">MARVEL domain-containing protein</fullName>
    </recommendedName>
</protein>
<dbReference type="PANTHER" id="PTHR42069">
    <property type="entry name" value="HYPHAL ANASTAMOSIS-8 PROTEIN"/>
    <property type="match status" value="1"/>
</dbReference>
<proteinExistence type="predicted"/>
<comment type="caution">
    <text evidence="2">The sequence shown here is derived from an EMBL/GenBank/DDBJ whole genome shotgun (WGS) entry which is preliminary data.</text>
</comment>
<feature type="transmembrane region" description="Helical" evidence="1">
    <location>
        <begin position="66"/>
        <end position="87"/>
    </location>
</feature>
<evidence type="ECO:0000256" key="1">
    <source>
        <dbReference type="SAM" id="Phobius"/>
    </source>
</evidence>
<dbReference type="Proteomes" id="UP000800235">
    <property type="component" value="Unassembled WGS sequence"/>
</dbReference>
<organism evidence="2 3">
    <name type="scientific">Tothia fuscella</name>
    <dbReference type="NCBI Taxonomy" id="1048955"/>
    <lineage>
        <taxon>Eukaryota</taxon>
        <taxon>Fungi</taxon>
        <taxon>Dikarya</taxon>
        <taxon>Ascomycota</taxon>
        <taxon>Pezizomycotina</taxon>
        <taxon>Dothideomycetes</taxon>
        <taxon>Pleosporomycetidae</taxon>
        <taxon>Venturiales</taxon>
        <taxon>Cylindrosympodiaceae</taxon>
        <taxon>Tothia</taxon>
    </lineage>
</organism>
<keyword evidence="1" id="KW-0812">Transmembrane</keyword>